<sequence>MKTKQEFLEIADRLGRELCRDALWDSQGRCTWLGWEMEAQAYKTWHVYRSMPACLYDGNAGIALFLIELYQFTGDLQVLRIIDGAINQIRSVLPKIAPAQKHALYTGYVGIIHTFLRAAEVLQRDDLREEALALVIALSKEAISRQHLDVVNGSAGAIPRLLSIARRNGSQAARDLAYQHGQNLLDSLVENERGYSWPTVTMPVQANLVGYSHGTAGLMVALLDLYRDSGEVRFHDAALQALRYENSYLDTEVGNWRDLRIMSSTQMTSDNFYLGWCHGAPGIGLSRLFARQVLPENPVVQSDLELCLQTSCKSLSSIWIPGQGNYSLCHGASGNAELLIAAGQYLSRPDLIAVAEHVGEQGIRCYSRQGLPWPCGNGGSGTTPNLMLGLAGIGHFYLRLYNSQKVPSVLLIVEDF</sequence>
<keyword evidence="1" id="KW-0479">Metal-binding</keyword>
<evidence type="ECO:0000313" key="3">
    <source>
        <dbReference type="Proteomes" id="UP000678545"/>
    </source>
</evidence>
<dbReference type="RefSeq" id="WP_212674705.1">
    <property type="nucleotide sequence ID" value="NZ_JAGSPJ010000002.1"/>
</dbReference>
<evidence type="ECO:0000313" key="2">
    <source>
        <dbReference type="EMBL" id="MBR7799559.1"/>
    </source>
</evidence>
<dbReference type="EMBL" id="JAGSPJ010000002">
    <property type="protein sequence ID" value="MBR7799559.1"/>
    <property type="molecule type" value="Genomic_DNA"/>
</dbReference>
<dbReference type="Proteomes" id="UP000678545">
    <property type="component" value="Unassembled WGS sequence"/>
</dbReference>
<dbReference type="Pfam" id="PF05147">
    <property type="entry name" value="LANC_like"/>
    <property type="match status" value="1"/>
</dbReference>
<keyword evidence="1" id="KW-0862">Zinc</keyword>
<dbReference type="SMART" id="SM01260">
    <property type="entry name" value="LANC_like"/>
    <property type="match status" value="1"/>
</dbReference>
<feature type="binding site" evidence="1">
    <location>
        <position position="277"/>
    </location>
    <ligand>
        <name>Zn(2+)</name>
        <dbReference type="ChEBI" id="CHEBI:29105"/>
    </ligand>
</feature>
<proteinExistence type="predicted"/>
<dbReference type="PANTHER" id="PTHR12736:SF7">
    <property type="entry name" value="LANC-LIKE PROTEIN 3"/>
    <property type="match status" value="1"/>
</dbReference>
<dbReference type="PANTHER" id="PTHR12736">
    <property type="entry name" value="LANC-LIKE PROTEIN"/>
    <property type="match status" value="1"/>
</dbReference>
<evidence type="ECO:0000256" key="1">
    <source>
        <dbReference type="PIRSR" id="PIRSR607822-1"/>
    </source>
</evidence>
<evidence type="ECO:0008006" key="4">
    <source>
        <dbReference type="Google" id="ProtNLM"/>
    </source>
</evidence>
<accession>A0A941E2P8</accession>
<dbReference type="Gene3D" id="1.50.10.20">
    <property type="match status" value="1"/>
</dbReference>
<feature type="binding site" evidence="1">
    <location>
        <position position="329"/>
    </location>
    <ligand>
        <name>Zn(2+)</name>
        <dbReference type="ChEBI" id="CHEBI:29105"/>
    </ligand>
</feature>
<dbReference type="InterPro" id="IPR007822">
    <property type="entry name" value="LANC-like"/>
</dbReference>
<dbReference type="PRINTS" id="PR01950">
    <property type="entry name" value="LANCSUPER"/>
</dbReference>
<dbReference type="AlphaFoldDB" id="A0A941E2P8"/>
<feature type="binding site" evidence="1">
    <location>
        <position position="330"/>
    </location>
    <ligand>
        <name>Zn(2+)</name>
        <dbReference type="ChEBI" id="CHEBI:29105"/>
    </ligand>
</feature>
<dbReference type="GO" id="GO:0005886">
    <property type="term" value="C:plasma membrane"/>
    <property type="evidence" value="ECO:0007669"/>
    <property type="project" value="TreeGrafter"/>
</dbReference>
<comment type="caution">
    <text evidence="2">The sequence shown here is derived from an EMBL/GenBank/DDBJ whole genome shotgun (WGS) entry which is preliminary data.</text>
</comment>
<protein>
    <recommendedName>
        <fullName evidence="4">Lanthionine synthetase C-like protein</fullName>
    </recommendedName>
</protein>
<dbReference type="SUPFAM" id="SSF158745">
    <property type="entry name" value="LanC-like"/>
    <property type="match status" value="1"/>
</dbReference>
<reference evidence="2" key="1">
    <citation type="submission" date="2021-04" db="EMBL/GenBank/DDBJ databases">
        <title>novel species isolated from subtropical streams in China.</title>
        <authorList>
            <person name="Lu H."/>
        </authorList>
    </citation>
    <scope>NUCLEOTIDE SEQUENCE</scope>
    <source>
        <strain evidence="2">FT137W</strain>
    </source>
</reference>
<dbReference type="GO" id="GO:0031179">
    <property type="term" value="P:peptide modification"/>
    <property type="evidence" value="ECO:0007669"/>
    <property type="project" value="InterPro"/>
</dbReference>
<dbReference type="GO" id="GO:0046872">
    <property type="term" value="F:metal ion binding"/>
    <property type="evidence" value="ECO:0007669"/>
    <property type="project" value="UniProtKB-KW"/>
</dbReference>
<keyword evidence="3" id="KW-1185">Reference proteome</keyword>
<organism evidence="2 3">
    <name type="scientific">Undibacterium fentianense</name>
    <dbReference type="NCBI Taxonomy" id="2828728"/>
    <lineage>
        <taxon>Bacteria</taxon>
        <taxon>Pseudomonadati</taxon>
        <taxon>Pseudomonadota</taxon>
        <taxon>Betaproteobacteria</taxon>
        <taxon>Burkholderiales</taxon>
        <taxon>Oxalobacteraceae</taxon>
        <taxon>Undibacterium</taxon>
    </lineage>
</organism>
<gene>
    <name evidence="2" type="ORF">KDM90_06070</name>
</gene>
<name>A0A941E2P8_9BURK</name>